<dbReference type="PANTHER" id="PTHR19282:SF551">
    <property type="entry name" value="RE08073P-RELATED"/>
    <property type="match status" value="1"/>
</dbReference>
<dbReference type="InterPro" id="IPR018499">
    <property type="entry name" value="Tetraspanin/Peripherin"/>
</dbReference>
<evidence type="ECO:0000256" key="3">
    <source>
        <dbReference type="ARBA" id="ARBA00022692"/>
    </source>
</evidence>
<comment type="similarity">
    <text evidence="2 6">Belongs to the tetraspanin (TM4SF) family.</text>
</comment>
<evidence type="ECO:0000256" key="2">
    <source>
        <dbReference type="ARBA" id="ARBA00006840"/>
    </source>
</evidence>
<feature type="transmembrane region" description="Helical" evidence="6">
    <location>
        <begin position="269"/>
        <end position="295"/>
    </location>
</feature>
<dbReference type="Pfam" id="PF00335">
    <property type="entry name" value="Tetraspanin"/>
    <property type="match status" value="1"/>
</dbReference>
<evidence type="ECO:0000256" key="5">
    <source>
        <dbReference type="ARBA" id="ARBA00023136"/>
    </source>
</evidence>
<reference evidence="8" key="1">
    <citation type="submission" date="2025-08" db="UniProtKB">
        <authorList>
            <consortium name="RefSeq"/>
        </authorList>
    </citation>
    <scope>IDENTIFICATION</scope>
    <source>
        <tissue evidence="8">Whole Larva</tissue>
    </source>
</reference>
<accession>A0ABM1M305</accession>
<dbReference type="InterPro" id="IPR018503">
    <property type="entry name" value="Tetraspanin_CS"/>
</dbReference>
<keyword evidence="7" id="KW-1185">Reference proteome</keyword>
<dbReference type="Gene3D" id="1.10.1450.10">
    <property type="entry name" value="Tetraspanin"/>
    <property type="match status" value="1"/>
</dbReference>
<gene>
    <name evidence="8" type="primary">LOC108557083</name>
</gene>
<evidence type="ECO:0000256" key="6">
    <source>
        <dbReference type="RuleBase" id="RU361218"/>
    </source>
</evidence>
<dbReference type="PANTHER" id="PTHR19282">
    <property type="entry name" value="TETRASPANIN"/>
    <property type="match status" value="1"/>
</dbReference>
<feature type="non-terminal residue" evidence="8">
    <location>
        <position position="1"/>
    </location>
</feature>
<feature type="transmembrane region" description="Helical" evidence="6">
    <location>
        <begin position="129"/>
        <end position="152"/>
    </location>
</feature>
<dbReference type="InterPro" id="IPR008952">
    <property type="entry name" value="Tetraspanin_EC2_sf"/>
</dbReference>
<dbReference type="PRINTS" id="PR00259">
    <property type="entry name" value="TMFOUR"/>
</dbReference>
<keyword evidence="5 6" id="KW-0472">Membrane</keyword>
<sequence length="305" mass="33754">HTCARTPTAHNIRTYFFSRPLFLSFLFLSRVSEKPVGSPGVRIYLIGTMCYRFAKYFLVILNFLFWLLGLAIVALALWMLLDPTFYISMAQDPNNYYIGTYILLTVGALLVIVSFLGCCGSCKESQCMLVSFFSILLVVLVAQIATLVWGYINAESLEPLVQSTMKHTVQSEYADVDSRRMAFDTIQKGLQCCGAERPSDWIGSKPVVVGISADPLFYSIPESCCREGIDVQVCRDATKVLKAGGEINTRVIYGEGCIDKVVQVIKTNAITFIIVGVTVIAVEVVGLLFSLILLVSISRSVRYKG</sequence>
<evidence type="ECO:0000313" key="7">
    <source>
        <dbReference type="Proteomes" id="UP000695000"/>
    </source>
</evidence>
<dbReference type="PIRSF" id="PIRSF002419">
    <property type="entry name" value="Tetraspanin"/>
    <property type="match status" value="1"/>
</dbReference>
<dbReference type="GeneID" id="108557083"/>
<proteinExistence type="inferred from homology"/>
<dbReference type="RefSeq" id="XP_017768955.1">
    <property type="nucleotide sequence ID" value="XM_017913466.1"/>
</dbReference>
<protein>
    <recommendedName>
        <fullName evidence="6">Tetraspanin</fullName>
    </recommendedName>
</protein>
<dbReference type="InterPro" id="IPR000301">
    <property type="entry name" value="Tetraspanin_animals"/>
</dbReference>
<dbReference type="SUPFAM" id="SSF48652">
    <property type="entry name" value="Tetraspanin"/>
    <property type="match status" value="1"/>
</dbReference>
<organism evidence="7 8">
    <name type="scientific">Nicrophorus vespilloides</name>
    <name type="common">Boreal carrion beetle</name>
    <dbReference type="NCBI Taxonomy" id="110193"/>
    <lineage>
        <taxon>Eukaryota</taxon>
        <taxon>Metazoa</taxon>
        <taxon>Ecdysozoa</taxon>
        <taxon>Arthropoda</taxon>
        <taxon>Hexapoda</taxon>
        <taxon>Insecta</taxon>
        <taxon>Pterygota</taxon>
        <taxon>Neoptera</taxon>
        <taxon>Endopterygota</taxon>
        <taxon>Coleoptera</taxon>
        <taxon>Polyphaga</taxon>
        <taxon>Staphyliniformia</taxon>
        <taxon>Silphidae</taxon>
        <taxon>Nicrophorinae</taxon>
        <taxon>Nicrophorus</taxon>
    </lineage>
</organism>
<comment type="subcellular location">
    <subcellularLocation>
        <location evidence="1 6">Membrane</location>
        <topology evidence="1 6">Multi-pass membrane protein</topology>
    </subcellularLocation>
</comment>
<dbReference type="PROSITE" id="PS00421">
    <property type="entry name" value="TM4_1"/>
    <property type="match status" value="1"/>
</dbReference>
<feature type="transmembrane region" description="Helical" evidence="6">
    <location>
        <begin position="96"/>
        <end position="117"/>
    </location>
</feature>
<dbReference type="Proteomes" id="UP000695000">
    <property type="component" value="Unplaced"/>
</dbReference>
<name>A0ABM1M305_NICVS</name>
<keyword evidence="4 6" id="KW-1133">Transmembrane helix</keyword>
<evidence type="ECO:0000256" key="1">
    <source>
        <dbReference type="ARBA" id="ARBA00004141"/>
    </source>
</evidence>
<feature type="transmembrane region" description="Helical" evidence="6">
    <location>
        <begin position="56"/>
        <end position="81"/>
    </location>
</feature>
<keyword evidence="3 6" id="KW-0812">Transmembrane</keyword>
<evidence type="ECO:0000313" key="8">
    <source>
        <dbReference type="RefSeq" id="XP_017768955.1"/>
    </source>
</evidence>
<evidence type="ECO:0000256" key="4">
    <source>
        <dbReference type="ARBA" id="ARBA00022989"/>
    </source>
</evidence>